<dbReference type="InterPro" id="IPR036412">
    <property type="entry name" value="HAD-like_sf"/>
</dbReference>
<dbReference type="PANTHER" id="PTHR46193:SF18">
    <property type="entry name" value="HEXITOL PHOSPHATASE B"/>
    <property type="match status" value="1"/>
</dbReference>
<dbReference type="Gene3D" id="3.40.50.1000">
    <property type="entry name" value="HAD superfamily/HAD-like"/>
    <property type="match status" value="1"/>
</dbReference>
<dbReference type="AlphaFoldDB" id="A0A1G9TRM1"/>
<dbReference type="RefSeq" id="WP_089687976.1">
    <property type="nucleotide sequence ID" value="NZ_FNFO01000014.1"/>
</dbReference>
<evidence type="ECO:0000256" key="3">
    <source>
        <dbReference type="ARBA" id="ARBA00022553"/>
    </source>
</evidence>
<evidence type="ECO:0000313" key="13">
    <source>
        <dbReference type="EMBL" id="SDM49775.1"/>
    </source>
</evidence>
<gene>
    <name evidence="13" type="ORF">SAMN05421823_11483</name>
</gene>
<dbReference type="GO" id="GO:0008801">
    <property type="term" value="F:beta-phosphoglucomutase activity"/>
    <property type="evidence" value="ECO:0007669"/>
    <property type="project" value="UniProtKB-EC"/>
</dbReference>
<feature type="region of interest" description="Disordered" evidence="11">
    <location>
        <begin position="75"/>
        <end position="101"/>
    </location>
</feature>
<dbReference type="EC" id="5.4.2.6" evidence="9"/>
<evidence type="ECO:0000256" key="1">
    <source>
        <dbReference type="ARBA" id="ARBA00001946"/>
    </source>
</evidence>
<dbReference type="SUPFAM" id="SSF56784">
    <property type="entry name" value="HAD-like"/>
    <property type="match status" value="1"/>
</dbReference>
<dbReference type="NCBIfam" id="TIGR02009">
    <property type="entry name" value="PGMB-YQAB-SF"/>
    <property type="match status" value="1"/>
</dbReference>
<dbReference type="InterPro" id="IPR011013">
    <property type="entry name" value="Gal_mutarotase_sf_dom"/>
</dbReference>
<dbReference type="OrthoDB" id="9797743at2"/>
<dbReference type="NCBIfam" id="TIGR01509">
    <property type="entry name" value="HAD-SF-IA-v3"/>
    <property type="match status" value="1"/>
</dbReference>
<evidence type="ECO:0000256" key="7">
    <source>
        <dbReference type="ARBA" id="ARBA00023277"/>
    </source>
</evidence>
<dbReference type="SUPFAM" id="SSF74650">
    <property type="entry name" value="Galactose mutarotase-like"/>
    <property type="match status" value="1"/>
</dbReference>
<comment type="catalytic activity">
    <reaction evidence="8">
        <text>beta-D-glucose 1-phosphate = beta-D-glucose 6-phosphate</text>
        <dbReference type="Rhea" id="RHEA:20113"/>
        <dbReference type="ChEBI" id="CHEBI:57684"/>
        <dbReference type="ChEBI" id="CHEBI:58247"/>
        <dbReference type="EC" id="5.4.2.6"/>
    </reaction>
</comment>
<dbReference type="STRING" id="1075417.SAMN05421823_11483"/>
<dbReference type="GO" id="GO:0016787">
    <property type="term" value="F:hydrolase activity"/>
    <property type="evidence" value="ECO:0007669"/>
    <property type="project" value="UniProtKB-KW"/>
</dbReference>
<comment type="similarity">
    <text evidence="2">Belongs to the HAD-like hydrolase superfamily. CbbY/CbbZ/Gph/YieH family.</text>
</comment>
<evidence type="ECO:0000256" key="4">
    <source>
        <dbReference type="ARBA" id="ARBA00022723"/>
    </source>
</evidence>
<keyword evidence="3" id="KW-0597">Phosphoprotein</keyword>
<dbReference type="InterPro" id="IPR037018">
    <property type="entry name" value="GH65_N"/>
</dbReference>
<dbReference type="InterPro" id="IPR051600">
    <property type="entry name" value="Beta-PGM-like"/>
</dbReference>
<dbReference type="SFLD" id="SFLDS00003">
    <property type="entry name" value="Haloacid_Dehalogenase"/>
    <property type="match status" value="1"/>
</dbReference>
<dbReference type="Gene3D" id="1.10.150.240">
    <property type="entry name" value="Putative phosphatase, domain 2"/>
    <property type="match status" value="1"/>
</dbReference>
<dbReference type="GO" id="GO:0046872">
    <property type="term" value="F:metal ion binding"/>
    <property type="evidence" value="ECO:0007669"/>
    <property type="project" value="UniProtKB-KW"/>
</dbReference>
<dbReference type="Gene3D" id="2.70.98.40">
    <property type="entry name" value="Glycoside hydrolase, family 65, N-terminal domain"/>
    <property type="match status" value="1"/>
</dbReference>
<protein>
    <recommendedName>
        <fullName evidence="10">Beta-phosphoglucomutase</fullName>
        <ecNumber evidence="9">5.4.2.6</ecNumber>
    </recommendedName>
</protein>
<sequence>MLCYFFKAVVLDMDGVVTQTARLHAKAWKQLFDAFLKKHEGQPPFDLQHDYNRYIDGKSRLDGVRDFLASRDISLAEGGPTEGGPTEGGPTEGGPDNSSDEETVYRLGQRKNEFFLQILDKEGAQAYPDALEALHRWRDEGLKLGIISSSRNAERILDSAGVLDLFDVRVDGIVSQEKELAGKPAPDIFLEACRQLEVAPTRTVVLEDALAGVEAGRRGRFGWVVGVARKDDEETLRQAGADVVVPSLTDLTDYLPADDADHAFRITYLGWRPEDQKLREALCTLGNGYVATRGAAEENGNNDFNYPGTYLAGGFNRAESTVGDRIIENQDLVNFPNWLCLSFRLEGGD</sequence>
<keyword evidence="4" id="KW-0479">Metal-binding</keyword>
<dbReference type="Pfam" id="PF00702">
    <property type="entry name" value="Hydrolase"/>
    <property type="match status" value="1"/>
</dbReference>
<evidence type="ECO:0000259" key="12">
    <source>
        <dbReference type="Pfam" id="PF03636"/>
    </source>
</evidence>
<keyword evidence="14" id="KW-1185">Reference proteome</keyword>
<evidence type="ECO:0000313" key="14">
    <source>
        <dbReference type="Proteomes" id="UP000198510"/>
    </source>
</evidence>
<dbReference type="Pfam" id="PF03636">
    <property type="entry name" value="Glyco_hydro_65N"/>
    <property type="match status" value="1"/>
</dbReference>
<dbReference type="GO" id="GO:0005975">
    <property type="term" value="P:carbohydrate metabolic process"/>
    <property type="evidence" value="ECO:0007669"/>
    <property type="project" value="InterPro"/>
</dbReference>
<evidence type="ECO:0000256" key="6">
    <source>
        <dbReference type="ARBA" id="ARBA00023235"/>
    </source>
</evidence>
<feature type="domain" description="Glycoside hydrolase family 65 N-terminal" evidence="12">
    <location>
        <begin position="269"/>
        <end position="348"/>
    </location>
</feature>
<dbReference type="PANTHER" id="PTHR46193">
    <property type="entry name" value="6-PHOSPHOGLUCONATE PHOSPHATASE"/>
    <property type="match status" value="1"/>
</dbReference>
<evidence type="ECO:0000256" key="11">
    <source>
        <dbReference type="SAM" id="MobiDB-lite"/>
    </source>
</evidence>
<keyword evidence="6" id="KW-0413">Isomerase</keyword>
<dbReference type="EMBL" id="FNFO01000014">
    <property type="protein sequence ID" value="SDM49775.1"/>
    <property type="molecule type" value="Genomic_DNA"/>
</dbReference>
<keyword evidence="13" id="KW-0378">Hydrolase</keyword>
<dbReference type="InterPro" id="IPR023214">
    <property type="entry name" value="HAD_sf"/>
</dbReference>
<feature type="compositionally biased region" description="Gly residues" evidence="11">
    <location>
        <begin position="80"/>
        <end position="92"/>
    </location>
</feature>
<dbReference type="InterPro" id="IPR023198">
    <property type="entry name" value="PGP-like_dom2"/>
</dbReference>
<accession>A0A1G9TRM1</accession>
<dbReference type="SFLD" id="SFLDG01129">
    <property type="entry name" value="C1.5:_HAD__Beta-PGM__Phosphata"/>
    <property type="match status" value="1"/>
</dbReference>
<proteinExistence type="inferred from homology"/>
<keyword evidence="7" id="KW-0119">Carbohydrate metabolism</keyword>
<evidence type="ECO:0000256" key="2">
    <source>
        <dbReference type="ARBA" id="ARBA00006171"/>
    </source>
</evidence>
<evidence type="ECO:0000256" key="5">
    <source>
        <dbReference type="ARBA" id="ARBA00022842"/>
    </source>
</evidence>
<dbReference type="GO" id="GO:0030246">
    <property type="term" value="F:carbohydrate binding"/>
    <property type="evidence" value="ECO:0007669"/>
    <property type="project" value="InterPro"/>
</dbReference>
<organism evidence="13 14">
    <name type="scientific">Catalinimonas alkaloidigena</name>
    <dbReference type="NCBI Taxonomy" id="1075417"/>
    <lineage>
        <taxon>Bacteria</taxon>
        <taxon>Pseudomonadati</taxon>
        <taxon>Bacteroidota</taxon>
        <taxon>Cytophagia</taxon>
        <taxon>Cytophagales</taxon>
        <taxon>Catalimonadaceae</taxon>
        <taxon>Catalinimonas</taxon>
    </lineage>
</organism>
<reference evidence="13 14" key="1">
    <citation type="submission" date="2016-10" db="EMBL/GenBank/DDBJ databases">
        <authorList>
            <person name="de Groot N.N."/>
        </authorList>
    </citation>
    <scope>NUCLEOTIDE SEQUENCE [LARGE SCALE GENOMIC DNA]</scope>
    <source>
        <strain evidence="13 14">DSM 25186</strain>
    </source>
</reference>
<keyword evidence="5" id="KW-0460">Magnesium</keyword>
<dbReference type="InterPro" id="IPR005196">
    <property type="entry name" value="Glyco_hydro_65_N"/>
</dbReference>
<evidence type="ECO:0000256" key="9">
    <source>
        <dbReference type="ARBA" id="ARBA00044968"/>
    </source>
</evidence>
<name>A0A1G9TRM1_9BACT</name>
<comment type="cofactor">
    <cofactor evidence="1">
        <name>Mg(2+)</name>
        <dbReference type="ChEBI" id="CHEBI:18420"/>
    </cofactor>
</comment>
<evidence type="ECO:0000256" key="10">
    <source>
        <dbReference type="ARBA" id="ARBA00044991"/>
    </source>
</evidence>
<dbReference type="InterPro" id="IPR006439">
    <property type="entry name" value="HAD-SF_hydro_IA"/>
</dbReference>
<dbReference type="Proteomes" id="UP000198510">
    <property type="component" value="Unassembled WGS sequence"/>
</dbReference>
<dbReference type="InterPro" id="IPR010976">
    <property type="entry name" value="B-phosphoglucomutase_hydrolase"/>
</dbReference>
<evidence type="ECO:0000256" key="8">
    <source>
        <dbReference type="ARBA" id="ARBA00044926"/>
    </source>
</evidence>